<evidence type="ECO:0000256" key="1">
    <source>
        <dbReference type="ARBA" id="ARBA00010370"/>
    </source>
</evidence>
<dbReference type="Gene3D" id="3.40.390.10">
    <property type="entry name" value="Collagenase (Catalytic Domain)"/>
    <property type="match status" value="1"/>
</dbReference>
<dbReference type="EMBL" id="KV966511">
    <property type="protein sequence ID" value="PIO16088.1"/>
    <property type="molecule type" value="Genomic_DNA"/>
</dbReference>
<keyword evidence="2" id="KW-0645">Protease</keyword>
<feature type="binding site" evidence="7">
    <location>
        <position position="119"/>
    </location>
    <ligand>
        <name>Zn(2+)</name>
        <dbReference type="ChEBI" id="CHEBI:29105"/>
        <label>2</label>
        <note>catalytic</note>
    </ligand>
</feature>
<gene>
    <name evidence="10" type="ORF">AB205_0103680</name>
</gene>
<dbReference type="GO" id="GO:0005615">
    <property type="term" value="C:extracellular space"/>
    <property type="evidence" value="ECO:0007669"/>
    <property type="project" value="TreeGrafter"/>
</dbReference>
<dbReference type="InterPro" id="IPR006026">
    <property type="entry name" value="Peptidase_Metallo"/>
</dbReference>
<proteinExistence type="inferred from homology"/>
<keyword evidence="3 7" id="KW-0479">Metal-binding</keyword>
<name>A0A2G9QKC8_AQUCT</name>
<dbReference type="PRINTS" id="PR00138">
    <property type="entry name" value="MATRIXIN"/>
</dbReference>
<evidence type="ECO:0000313" key="11">
    <source>
        <dbReference type="Proteomes" id="UP000228934"/>
    </source>
</evidence>
<accession>A0A2G9QKC8</accession>
<dbReference type="GO" id="GO:0030574">
    <property type="term" value="P:collagen catabolic process"/>
    <property type="evidence" value="ECO:0007669"/>
    <property type="project" value="TreeGrafter"/>
</dbReference>
<dbReference type="PANTHER" id="PTHR10201">
    <property type="entry name" value="MATRIX METALLOPROTEINASE"/>
    <property type="match status" value="1"/>
</dbReference>
<dbReference type="InterPro" id="IPR024079">
    <property type="entry name" value="MetalloPept_cat_dom_sf"/>
</dbReference>
<feature type="binding site" evidence="7">
    <location>
        <position position="129"/>
    </location>
    <ligand>
        <name>Zn(2+)</name>
        <dbReference type="ChEBI" id="CHEBI:29105"/>
        <label>2</label>
        <note>catalytic</note>
    </ligand>
</feature>
<feature type="binding site" evidence="7">
    <location>
        <position position="137"/>
    </location>
    <ligand>
        <name>Zn(2+)</name>
        <dbReference type="ChEBI" id="CHEBI:29105"/>
        <label>2</label>
        <note>catalytic</note>
    </ligand>
</feature>
<organism evidence="10 11">
    <name type="scientific">Aquarana catesbeiana</name>
    <name type="common">American bullfrog</name>
    <name type="synonym">Rana catesbeiana</name>
    <dbReference type="NCBI Taxonomy" id="8400"/>
    <lineage>
        <taxon>Eukaryota</taxon>
        <taxon>Metazoa</taxon>
        <taxon>Chordata</taxon>
        <taxon>Craniata</taxon>
        <taxon>Vertebrata</taxon>
        <taxon>Euteleostomi</taxon>
        <taxon>Amphibia</taxon>
        <taxon>Batrachia</taxon>
        <taxon>Anura</taxon>
        <taxon>Neobatrachia</taxon>
        <taxon>Ranoidea</taxon>
        <taxon>Ranidae</taxon>
        <taxon>Aquarana</taxon>
    </lineage>
</organism>
<dbReference type="OrthoDB" id="406838at2759"/>
<evidence type="ECO:0000256" key="7">
    <source>
        <dbReference type="PIRSR" id="PIRSR621190-2"/>
    </source>
</evidence>
<feature type="active site" evidence="6">
    <location>
        <position position="120"/>
    </location>
</feature>
<keyword evidence="4" id="KW-0378">Hydrolase</keyword>
<evidence type="ECO:0000256" key="3">
    <source>
        <dbReference type="ARBA" id="ARBA00022723"/>
    </source>
</evidence>
<dbReference type="AlphaFoldDB" id="A0A2G9QKC8"/>
<feature type="non-terminal residue" evidence="10">
    <location>
        <position position="233"/>
    </location>
</feature>
<dbReference type="SMART" id="SM00235">
    <property type="entry name" value="ZnMc"/>
    <property type="match status" value="1"/>
</dbReference>
<dbReference type="SUPFAM" id="SSF55486">
    <property type="entry name" value="Metalloproteases ('zincins'), catalytic domain"/>
    <property type="match status" value="1"/>
</dbReference>
<evidence type="ECO:0000256" key="8">
    <source>
        <dbReference type="SAM" id="MobiDB-lite"/>
    </source>
</evidence>
<dbReference type="Pfam" id="PF00413">
    <property type="entry name" value="Peptidase_M10"/>
    <property type="match status" value="1"/>
</dbReference>
<comment type="similarity">
    <text evidence="1">Belongs to the peptidase M10A family.</text>
</comment>
<feature type="compositionally biased region" description="Low complexity" evidence="8">
    <location>
        <begin position="172"/>
        <end position="181"/>
    </location>
</feature>
<dbReference type="PANTHER" id="PTHR10201:SF332">
    <property type="entry name" value="MATRIX METALLOPROTEINASE-18"/>
    <property type="match status" value="1"/>
</dbReference>
<dbReference type="Proteomes" id="UP000228934">
    <property type="component" value="Unassembled WGS sequence"/>
</dbReference>
<evidence type="ECO:0000259" key="9">
    <source>
        <dbReference type="SMART" id="SM00235"/>
    </source>
</evidence>
<comment type="cofactor">
    <cofactor evidence="7">
        <name>Zn(2+)</name>
        <dbReference type="ChEBI" id="CHEBI:29105"/>
    </cofactor>
    <text evidence="7">Binds 2 Zn(2+) ions per subunit.</text>
</comment>
<evidence type="ECO:0000256" key="6">
    <source>
        <dbReference type="PIRSR" id="PIRSR621190-1"/>
    </source>
</evidence>
<protein>
    <recommendedName>
        <fullName evidence="9">Peptidase metallopeptidase domain-containing protein</fullName>
    </recommendedName>
</protein>
<evidence type="ECO:0000256" key="4">
    <source>
        <dbReference type="ARBA" id="ARBA00022801"/>
    </source>
</evidence>
<evidence type="ECO:0000256" key="5">
    <source>
        <dbReference type="ARBA" id="ARBA00022833"/>
    </source>
</evidence>
<dbReference type="InterPro" id="IPR001818">
    <property type="entry name" value="Pept_M10_metallopeptidase"/>
</dbReference>
<sequence>MSELESPPNPQAEGTHGVESFLKYLRVKLTPNTALLYGTNICPLLSKMLSYFQLWQTLTLTWFGRCNAFKMTLLPQILYLMQAIPIKLPQAFFLSCQTLLTKFLWSSKVGVNLLQAAAHEFGHSLGLDHSTITGALMAPTYKGYKPSFQLHPDDIEAIQALYGKPIGKKKTSSGTSEGGSKAVTPAPGKQNITASPKSTENKEPKKQSLIKLCGEEAIDTFVSTKDGLIYLFK</sequence>
<dbReference type="GO" id="GO:0031012">
    <property type="term" value="C:extracellular matrix"/>
    <property type="evidence" value="ECO:0007669"/>
    <property type="project" value="InterPro"/>
</dbReference>
<dbReference type="InterPro" id="IPR021190">
    <property type="entry name" value="Pept_M10A"/>
</dbReference>
<keyword evidence="5 7" id="KW-0862">Zinc</keyword>
<dbReference type="GO" id="GO:0004222">
    <property type="term" value="F:metalloendopeptidase activity"/>
    <property type="evidence" value="ECO:0007669"/>
    <property type="project" value="InterPro"/>
</dbReference>
<dbReference type="GO" id="GO:0006508">
    <property type="term" value="P:proteolysis"/>
    <property type="evidence" value="ECO:0007669"/>
    <property type="project" value="UniProtKB-KW"/>
</dbReference>
<keyword evidence="11" id="KW-1185">Reference proteome</keyword>
<feature type="binding site" evidence="7">
    <location>
        <position position="123"/>
    </location>
    <ligand>
        <name>Zn(2+)</name>
        <dbReference type="ChEBI" id="CHEBI:29105"/>
        <label>2</label>
        <note>catalytic</note>
    </ligand>
</feature>
<feature type="domain" description="Peptidase metallopeptidase" evidence="9">
    <location>
        <begin position="20"/>
        <end position="164"/>
    </location>
</feature>
<evidence type="ECO:0000256" key="2">
    <source>
        <dbReference type="ARBA" id="ARBA00022670"/>
    </source>
</evidence>
<feature type="region of interest" description="Disordered" evidence="8">
    <location>
        <begin position="168"/>
        <end position="206"/>
    </location>
</feature>
<dbReference type="GO" id="GO:0030198">
    <property type="term" value="P:extracellular matrix organization"/>
    <property type="evidence" value="ECO:0007669"/>
    <property type="project" value="TreeGrafter"/>
</dbReference>
<reference evidence="11" key="1">
    <citation type="journal article" date="2017" name="Nat. Commun.">
        <title>The North American bullfrog draft genome provides insight into hormonal regulation of long noncoding RNA.</title>
        <authorList>
            <person name="Hammond S.A."/>
            <person name="Warren R.L."/>
            <person name="Vandervalk B.P."/>
            <person name="Kucuk E."/>
            <person name="Khan H."/>
            <person name="Gibb E.A."/>
            <person name="Pandoh P."/>
            <person name="Kirk H."/>
            <person name="Zhao Y."/>
            <person name="Jones M."/>
            <person name="Mungall A.J."/>
            <person name="Coope R."/>
            <person name="Pleasance S."/>
            <person name="Moore R.A."/>
            <person name="Holt R.A."/>
            <person name="Round J.M."/>
            <person name="Ohora S."/>
            <person name="Walle B.V."/>
            <person name="Veldhoen N."/>
            <person name="Helbing C.C."/>
            <person name="Birol I."/>
        </authorList>
    </citation>
    <scope>NUCLEOTIDE SEQUENCE [LARGE SCALE GENOMIC DNA]</scope>
</reference>
<evidence type="ECO:0000313" key="10">
    <source>
        <dbReference type="EMBL" id="PIO16088.1"/>
    </source>
</evidence>
<dbReference type="GO" id="GO:0008270">
    <property type="term" value="F:zinc ion binding"/>
    <property type="evidence" value="ECO:0007669"/>
    <property type="project" value="InterPro"/>
</dbReference>